<feature type="compositionally biased region" description="Low complexity" evidence="16">
    <location>
        <begin position="485"/>
        <end position="524"/>
    </location>
</feature>
<keyword evidence="11" id="KW-0256">Endoplasmic reticulum</keyword>
<evidence type="ECO:0000256" key="9">
    <source>
        <dbReference type="ARBA" id="ARBA00022771"/>
    </source>
</evidence>
<evidence type="ECO:0000256" key="17">
    <source>
        <dbReference type="SAM" id="Phobius"/>
    </source>
</evidence>
<keyword evidence="14 17" id="KW-0472">Membrane</keyword>
<dbReference type="CDD" id="cd16479">
    <property type="entry name" value="RING-H2_synoviolin"/>
    <property type="match status" value="1"/>
</dbReference>
<evidence type="ECO:0000256" key="6">
    <source>
        <dbReference type="ARBA" id="ARBA00022679"/>
    </source>
</evidence>
<evidence type="ECO:0000256" key="2">
    <source>
        <dbReference type="ARBA" id="ARBA00004477"/>
    </source>
</evidence>
<dbReference type="Proteomes" id="UP000053664">
    <property type="component" value="Unassembled WGS sequence"/>
</dbReference>
<feature type="region of interest" description="Disordered" evidence="16">
    <location>
        <begin position="375"/>
        <end position="428"/>
    </location>
</feature>
<accession>A0A061H204</accession>
<dbReference type="Pfam" id="PF25563">
    <property type="entry name" value="TPR_SYVN1_N"/>
    <property type="match status" value="1"/>
</dbReference>
<feature type="compositionally biased region" description="Low complexity" evidence="16">
    <location>
        <begin position="319"/>
        <end position="331"/>
    </location>
</feature>
<reference evidence="19 20" key="1">
    <citation type="journal article" date="2013" name="Plant Cell">
        <title>The transition from a phytopathogenic smut ancestor to an anamorphic biocontrol agent deciphered by comparative whole-genome analysis.</title>
        <authorList>
            <person name="Lefebvre F."/>
            <person name="Joly D.L."/>
            <person name="Labbe C."/>
            <person name="Teichmann B."/>
            <person name="Linning R."/>
            <person name="Belzile F."/>
            <person name="Bakkeren G."/>
            <person name="Belanger R.R."/>
        </authorList>
    </citation>
    <scope>NUCLEOTIDE SEQUENCE [LARGE SCALE GENOMIC DNA]</scope>
    <source>
        <strain evidence="19 20">PF-1</strain>
    </source>
</reference>
<proteinExistence type="inferred from homology"/>
<organism evidence="19 20">
    <name type="scientific">Pseudozyma flocculosa PF-1</name>
    <dbReference type="NCBI Taxonomy" id="1277687"/>
    <lineage>
        <taxon>Eukaryota</taxon>
        <taxon>Fungi</taxon>
        <taxon>Dikarya</taxon>
        <taxon>Basidiomycota</taxon>
        <taxon>Ustilaginomycotina</taxon>
        <taxon>Ustilaginomycetes</taxon>
        <taxon>Ustilaginales</taxon>
        <taxon>Ustilaginaceae</taxon>
        <taxon>Pseudozyma</taxon>
    </lineage>
</organism>
<evidence type="ECO:0000313" key="20">
    <source>
        <dbReference type="Proteomes" id="UP000053664"/>
    </source>
</evidence>
<feature type="compositionally biased region" description="Basic residues" evidence="16">
    <location>
        <begin position="462"/>
        <end position="471"/>
    </location>
</feature>
<dbReference type="AlphaFoldDB" id="A0A061H204"/>
<dbReference type="SUPFAM" id="SSF57850">
    <property type="entry name" value="RING/U-box"/>
    <property type="match status" value="1"/>
</dbReference>
<dbReference type="PANTHER" id="PTHR22763">
    <property type="entry name" value="RING ZINC FINGER PROTEIN"/>
    <property type="match status" value="1"/>
</dbReference>
<evidence type="ECO:0000256" key="4">
    <source>
        <dbReference type="ARBA" id="ARBA00010089"/>
    </source>
</evidence>
<dbReference type="SMART" id="SM00184">
    <property type="entry name" value="RING"/>
    <property type="match status" value="1"/>
</dbReference>
<feature type="compositionally biased region" description="Basic and acidic residues" evidence="16">
    <location>
        <begin position="447"/>
        <end position="456"/>
    </location>
</feature>
<dbReference type="KEGG" id="pfp:PFL1_06056"/>
<dbReference type="GO" id="GO:0036503">
    <property type="term" value="P:ERAD pathway"/>
    <property type="evidence" value="ECO:0007669"/>
    <property type="project" value="TreeGrafter"/>
</dbReference>
<dbReference type="UniPathway" id="UPA00143"/>
<dbReference type="GO" id="GO:0061630">
    <property type="term" value="F:ubiquitin protein ligase activity"/>
    <property type="evidence" value="ECO:0007669"/>
    <property type="project" value="UniProtKB-EC"/>
</dbReference>
<dbReference type="InterPro" id="IPR050731">
    <property type="entry name" value="HRD1_E3_ubiq-ligases"/>
</dbReference>
<dbReference type="Pfam" id="PF12678">
    <property type="entry name" value="zf-rbx1"/>
    <property type="match status" value="1"/>
</dbReference>
<dbReference type="RefSeq" id="XP_007881785.1">
    <property type="nucleotide sequence ID" value="XM_007883594.1"/>
</dbReference>
<feature type="transmembrane region" description="Helical" evidence="17">
    <location>
        <begin position="53"/>
        <end position="71"/>
    </location>
</feature>
<keyword evidence="9 15" id="KW-0863">Zinc-finger</keyword>
<dbReference type="InterPro" id="IPR001841">
    <property type="entry name" value="Znf_RING"/>
</dbReference>
<dbReference type="eggNOG" id="KOG0802">
    <property type="taxonomic scope" value="Eukaryota"/>
</dbReference>
<dbReference type="EMBL" id="KE361645">
    <property type="protein sequence ID" value="EPQ26408.1"/>
    <property type="molecule type" value="Genomic_DNA"/>
</dbReference>
<feature type="region of interest" description="Disordered" evidence="16">
    <location>
        <begin position="581"/>
        <end position="634"/>
    </location>
</feature>
<feature type="transmembrane region" description="Helical" evidence="17">
    <location>
        <begin position="109"/>
        <end position="129"/>
    </location>
</feature>
<feature type="transmembrane region" description="Helical" evidence="17">
    <location>
        <begin position="182"/>
        <end position="206"/>
    </location>
</feature>
<feature type="transmembrane region" description="Helical" evidence="17">
    <location>
        <begin position="14"/>
        <end position="33"/>
    </location>
</feature>
<evidence type="ECO:0000313" key="19">
    <source>
        <dbReference type="EMBL" id="EPQ26408.1"/>
    </source>
</evidence>
<protein>
    <recommendedName>
        <fullName evidence="5">RING-type E3 ubiquitin transferase</fullName>
        <ecNumber evidence="5">2.3.2.27</ecNumber>
    </recommendedName>
</protein>
<name>A0A061H204_9BASI</name>
<sequence length="842" mass="91089">MPGAATPAITPERITLYGIASSVAAASVVFRAFRERSNFYAATVWLGRSNGCMLVLLNFVLFMTLVFGRVVQKIFFGQLRAIEIEHLYERSWYSLVDTLLAMAIFRDEFDVSFVLLFGTLLFLKAFHWLSGDRVEFMEQSPSVSRLFHVRMVAILWTLLIVDVFLVGFVVELLLFKQTKIGIMILFASEFITLMISLWSTIAKYLINCQDLRSDEPWEAKSMYIFYVDLCNDVLKLATHLSFFVLLTSWYGLPLSQIRDLYVTGRSCAGKIRDLIRYRAATKNMDSRYPDATSSDMRAMSDGTCIICREDMVVRDPDDPASSSQPTPSSSSHGLNMTPKRLPCGHIFHFHCLRSWLERQQSCPTCRRSVLEEASTAPPTGAAPPLPAAAPQPGAAPTPPPTRQAGGAANAQPGGSGTTPGAAAGDERADGARGFDRRLQEFLQRIQSDARRVRDEGNASARRAGRQHGRRTPRGDQAGAEIGAHSTPAASAPASASTSTTPTPNAFDGARPIASASAPASRGIATPPRWPGRGLGPMLGRSSLSQAYLPHADADGGLWVAPPPETLEMPWTRTRLRVGRGASRAENAAEPDAAGAAEAADAVAVDKTTETATEETRPEDESGDDDEEEAVDEAARARDHALKLNSWLDALQQKQQASKAPGSSSTAPVAESAVPDRGPQEQGQGATEDRPDTPRAATEREDATAPHLIPLFDPSRIPHFESVHVPSLPYQLLPPTPTTAAAAAHRGPTSSSLLRDLGALSDEDLQRMADGSRAGLEAYVRTLGLIQADVSSLVEQLTRVLSVDPLSNRGGRELAEEGEDDDEVPTRRRSGKGKAPVEGMNAV</sequence>
<evidence type="ECO:0000256" key="7">
    <source>
        <dbReference type="ARBA" id="ARBA00022692"/>
    </source>
</evidence>
<feature type="compositionally biased region" description="Low complexity" evidence="16">
    <location>
        <begin position="402"/>
        <end position="423"/>
    </location>
</feature>
<feature type="domain" description="RING-type" evidence="18">
    <location>
        <begin position="304"/>
        <end position="366"/>
    </location>
</feature>
<evidence type="ECO:0000256" key="10">
    <source>
        <dbReference type="ARBA" id="ARBA00022786"/>
    </source>
</evidence>
<evidence type="ECO:0000256" key="16">
    <source>
        <dbReference type="SAM" id="MobiDB-lite"/>
    </source>
</evidence>
<gene>
    <name evidence="19" type="ORF">PFL1_06056</name>
</gene>
<keyword evidence="13 17" id="KW-1133">Transmembrane helix</keyword>
<feature type="compositionally biased region" description="Acidic residues" evidence="16">
    <location>
        <begin position="620"/>
        <end position="631"/>
    </location>
</feature>
<dbReference type="GO" id="GO:0005789">
    <property type="term" value="C:endoplasmic reticulum membrane"/>
    <property type="evidence" value="ECO:0007669"/>
    <property type="project" value="UniProtKB-SubCell"/>
</dbReference>
<dbReference type="InterPro" id="IPR024766">
    <property type="entry name" value="Znf_RING_H2"/>
</dbReference>
<evidence type="ECO:0000256" key="8">
    <source>
        <dbReference type="ARBA" id="ARBA00022723"/>
    </source>
</evidence>
<evidence type="ECO:0000256" key="15">
    <source>
        <dbReference type="PROSITE-ProRule" id="PRU00175"/>
    </source>
</evidence>
<feature type="compositionally biased region" description="Pro residues" evidence="16">
    <location>
        <begin position="380"/>
        <end position="401"/>
    </location>
</feature>
<feature type="transmembrane region" description="Helical" evidence="17">
    <location>
        <begin position="149"/>
        <end position="175"/>
    </location>
</feature>
<keyword evidence="6" id="KW-0808">Transferase</keyword>
<dbReference type="InterPro" id="IPR013083">
    <property type="entry name" value="Znf_RING/FYVE/PHD"/>
</dbReference>
<dbReference type="EC" id="2.3.2.27" evidence="5"/>
<feature type="compositionally biased region" description="Low complexity" evidence="16">
    <location>
        <begin position="581"/>
        <end position="605"/>
    </location>
</feature>
<evidence type="ECO:0000256" key="12">
    <source>
        <dbReference type="ARBA" id="ARBA00022833"/>
    </source>
</evidence>
<feature type="region of interest" description="Disordered" evidence="16">
    <location>
        <begin position="652"/>
        <end position="711"/>
    </location>
</feature>
<dbReference type="GO" id="GO:0043161">
    <property type="term" value="P:proteasome-mediated ubiquitin-dependent protein catabolic process"/>
    <property type="evidence" value="ECO:0007669"/>
    <property type="project" value="TreeGrafter"/>
</dbReference>
<feature type="region of interest" description="Disordered" evidence="16">
    <location>
        <begin position="806"/>
        <end position="842"/>
    </location>
</feature>
<comment type="catalytic activity">
    <reaction evidence="1">
        <text>S-ubiquitinyl-[E2 ubiquitin-conjugating enzyme]-L-cysteine + [acceptor protein]-L-lysine = [E2 ubiquitin-conjugating enzyme]-L-cysteine + N(6)-ubiquitinyl-[acceptor protein]-L-lysine.</text>
        <dbReference type="EC" id="2.3.2.27"/>
    </reaction>
</comment>
<evidence type="ECO:0000256" key="11">
    <source>
        <dbReference type="ARBA" id="ARBA00022824"/>
    </source>
</evidence>
<dbReference type="InterPro" id="IPR058051">
    <property type="entry name" value="Znf_RING_synoviolin"/>
</dbReference>
<feature type="compositionally biased region" description="Basic and acidic residues" evidence="16">
    <location>
        <begin position="686"/>
        <end position="703"/>
    </location>
</feature>
<evidence type="ECO:0000256" key="13">
    <source>
        <dbReference type="ARBA" id="ARBA00022989"/>
    </source>
</evidence>
<evidence type="ECO:0000256" key="1">
    <source>
        <dbReference type="ARBA" id="ARBA00000900"/>
    </source>
</evidence>
<dbReference type="GO" id="GO:0016567">
    <property type="term" value="P:protein ubiquitination"/>
    <property type="evidence" value="ECO:0007669"/>
    <property type="project" value="UniProtKB-UniPathway"/>
</dbReference>
<dbReference type="InterPro" id="IPR057992">
    <property type="entry name" value="TPR_SYVN1_N"/>
</dbReference>
<keyword evidence="10" id="KW-0833">Ubl conjugation pathway</keyword>
<dbReference type="HOGENOM" id="CLU_009169_2_1_1"/>
<keyword evidence="12" id="KW-0862">Zinc</keyword>
<feature type="compositionally biased region" description="Polar residues" evidence="16">
    <location>
        <begin position="652"/>
        <end position="666"/>
    </location>
</feature>
<dbReference type="Gene3D" id="3.30.40.10">
    <property type="entry name" value="Zinc/RING finger domain, C3HC4 (zinc finger)"/>
    <property type="match status" value="1"/>
</dbReference>
<feature type="region of interest" description="Disordered" evidence="16">
    <location>
        <begin position="315"/>
        <end position="336"/>
    </location>
</feature>
<dbReference type="GO" id="GO:0008270">
    <property type="term" value="F:zinc ion binding"/>
    <property type="evidence" value="ECO:0007669"/>
    <property type="project" value="UniProtKB-KW"/>
</dbReference>
<evidence type="ECO:0000256" key="14">
    <source>
        <dbReference type="ARBA" id="ARBA00023136"/>
    </source>
</evidence>
<dbReference type="PROSITE" id="PS50089">
    <property type="entry name" value="ZF_RING_2"/>
    <property type="match status" value="1"/>
</dbReference>
<comment type="pathway">
    <text evidence="3">Protein modification; protein ubiquitination.</text>
</comment>
<dbReference type="GeneID" id="19320136"/>
<evidence type="ECO:0000256" key="3">
    <source>
        <dbReference type="ARBA" id="ARBA00004906"/>
    </source>
</evidence>
<feature type="region of interest" description="Disordered" evidence="16">
    <location>
        <begin position="446"/>
        <end position="537"/>
    </location>
</feature>
<comment type="similarity">
    <text evidence="4">Belongs to the HRD1 family.</text>
</comment>
<evidence type="ECO:0000259" key="18">
    <source>
        <dbReference type="PROSITE" id="PS50089"/>
    </source>
</evidence>
<keyword evidence="8" id="KW-0479">Metal-binding</keyword>
<keyword evidence="7 17" id="KW-0812">Transmembrane</keyword>
<evidence type="ECO:0000256" key="5">
    <source>
        <dbReference type="ARBA" id="ARBA00012483"/>
    </source>
</evidence>
<comment type="subcellular location">
    <subcellularLocation>
        <location evidence="2">Endoplasmic reticulum membrane</location>
        <topology evidence="2">Multi-pass membrane protein</topology>
    </subcellularLocation>
</comment>
<dbReference type="OrthoDB" id="7759664at2759"/>
<dbReference type="PANTHER" id="PTHR22763:SF184">
    <property type="entry name" value="E3 UBIQUITIN-PROTEIN LIGASE SYNOVIOLIN"/>
    <property type="match status" value="1"/>
</dbReference>